<keyword evidence="1" id="KW-0812">Transmembrane</keyword>
<organism evidence="2 3">
    <name type="scientific">Dendrobium chrysotoxum</name>
    <name type="common">Orchid</name>
    <dbReference type="NCBI Taxonomy" id="161865"/>
    <lineage>
        <taxon>Eukaryota</taxon>
        <taxon>Viridiplantae</taxon>
        <taxon>Streptophyta</taxon>
        <taxon>Embryophyta</taxon>
        <taxon>Tracheophyta</taxon>
        <taxon>Spermatophyta</taxon>
        <taxon>Magnoliopsida</taxon>
        <taxon>Liliopsida</taxon>
        <taxon>Asparagales</taxon>
        <taxon>Orchidaceae</taxon>
        <taxon>Epidendroideae</taxon>
        <taxon>Malaxideae</taxon>
        <taxon>Dendrobiinae</taxon>
        <taxon>Dendrobium</taxon>
    </lineage>
</organism>
<protein>
    <submittedName>
        <fullName evidence="2">Uncharacterized protein</fullName>
    </submittedName>
</protein>
<keyword evidence="1" id="KW-1133">Transmembrane helix</keyword>
<dbReference type="PANTHER" id="PTHR34189:SF13">
    <property type="entry name" value="TRANSMEMBRANE PROTEIN"/>
    <property type="match status" value="1"/>
</dbReference>
<accession>A0AAV7GQ72</accession>
<evidence type="ECO:0000313" key="2">
    <source>
        <dbReference type="EMBL" id="KAH0457683.1"/>
    </source>
</evidence>
<feature type="transmembrane region" description="Helical" evidence="1">
    <location>
        <begin position="52"/>
        <end position="74"/>
    </location>
</feature>
<proteinExistence type="predicted"/>
<evidence type="ECO:0000313" key="3">
    <source>
        <dbReference type="Proteomes" id="UP000775213"/>
    </source>
</evidence>
<name>A0AAV7GQ72_DENCH</name>
<reference evidence="2 3" key="1">
    <citation type="journal article" date="2021" name="Hortic Res">
        <title>Chromosome-scale assembly of the Dendrobium chrysotoxum genome enhances the understanding of orchid evolution.</title>
        <authorList>
            <person name="Zhang Y."/>
            <person name="Zhang G.Q."/>
            <person name="Zhang D."/>
            <person name="Liu X.D."/>
            <person name="Xu X.Y."/>
            <person name="Sun W.H."/>
            <person name="Yu X."/>
            <person name="Zhu X."/>
            <person name="Wang Z.W."/>
            <person name="Zhao X."/>
            <person name="Zhong W.Y."/>
            <person name="Chen H."/>
            <person name="Yin W.L."/>
            <person name="Huang T."/>
            <person name="Niu S.C."/>
            <person name="Liu Z.J."/>
        </authorList>
    </citation>
    <scope>NUCLEOTIDE SEQUENCE [LARGE SCALE GENOMIC DNA]</scope>
    <source>
        <strain evidence="2">Lindl</strain>
    </source>
</reference>
<evidence type="ECO:0000256" key="1">
    <source>
        <dbReference type="SAM" id="Phobius"/>
    </source>
</evidence>
<gene>
    <name evidence="2" type="ORF">IEQ34_012998</name>
</gene>
<dbReference type="AlphaFoldDB" id="A0AAV7GQ72"/>
<sequence>MQRSASADEFLRSAPTARGIHRSHRSMVEIDGLPTCDPQSFIGKKEARTMRVAVVMVHAIPIVVVFCIMVLWLLSYPKVGFQRGKDTPSGDSPYPFGTPNLDHFTTQSGKSNLPLKGRVLFSIWVSNHEESKELEEEKTEKLKT</sequence>
<dbReference type="PANTHER" id="PTHR34189">
    <property type="entry name" value="TRANSMEMBRANE PROTEIN"/>
    <property type="match status" value="1"/>
</dbReference>
<keyword evidence="3" id="KW-1185">Reference proteome</keyword>
<comment type="caution">
    <text evidence="2">The sequence shown here is derived from an EMBL/GenBank/DDBJ whole genome shotgun (WGS) entry which is preliminary data.</text>
</comment>
<dbReference type="Proteomes" id="UP000775213">
    <property type="component" value="Unassembled WGS sequence"/>
</dbReference>
<keyword evidence="1" id="KW-0472">Membrane</keyword>
<dbReference type="EMBL" id="JAGFBR010000012">
    <property type="protein sequence ID" value="KAH0457683.1"/>
    <property type="molecule type" value="Genomic_DNA"/>
</dbReference>